<comment type="caution">
    <text evidence="1">The sequence shown here is derived from an EMBL/GenBank/DDBJ whole genome shotgun (WGS) entry which is preliminary data.</text>
</comment>
<accession>A0A9D5K9J5</accession>
<sequence>MENSEETKELRKVLKAMGYKVRSVDEGASGVVVTVSTDENHPPSIN</sequence>
<proteinExistence type="predicted"/>
<protein>
    <submittedName>
        <fullName evidence="1">Uncharacterized protein</fullName>
    </submittedName>
</protein>
<organism evidence="1 2">
    <name type="scientific">candidate division WOR-3 bacterium</name>
    <dbReference type="NCBI Taxonomy" id="2052148"/>
    <lineage>
        <taxon>Bacteria</taxon>
        <taxon>Bacteria division WOR-3</taxon>
    </lineage>
</organism>
<evidence type="ECO:0000313" key="1">
    <source>
        <dbReference type="EMBL" id="MBD3364120.1"/>
    </source>
</evidence>
<name>A0A9D5K9J5_UNCW3</name>
<dbReference type="Proteomes" id="UP000630660">
    <property type="component" value="Unassembled WGS sequence"/>
</dbReference>
<gene>
    <name evidence="1" type="ORF">GF359_02790</name>
</gene>
<reference evidence="1" key="1">
    <citation type="submission" date="2019-11" db="EMBL/GenBank/DDBJ databases">
        <title>Microbial mats filling the niche in hypersaline microbial mats.</title>
        <authorList>
            <person name="Wong H.L."/>
            <person name="Macleod F.I."/>
            <person name="White R.A. III"/>
            <person name="Burns B.P."/>
        </authorList>
    </citation>
    <scope>NUCLEOTIDE SEQUENCE</scope>
    <source>
        <strain evidence="1">Bin_327</strain>
    </source>
</reference>
<dbReference type="AlphaFoldDB" id="A0A9D5K9J5"/>
<evidence type="ECO:0000313" key="2">
    <source>
        <dbReference type="Proteomes" id="UP000630660"/>
    </source>
</evidence>
<dbReference type="EMBL" id="WJKJ01000088">
    <property type="protein sequence ID" value="MBD3364120.1"/>
    <property type="molecule type" value="Genomic_DNA"/>
</dbReference>